<reference evidence="7" key="1">
    <citation type="journal article" date="2022" name="Int. J. Mol. Sci.">
        <title>Draft Genome of Tanacetum Coccineum: Genomic Comparison of Closely Related Tanacetum-Family Plants.</title>
        <authorList>
            <person name="Yamashiro T."/>
            <person name="Shiraishi A."/>
            <person name="Nakayama K."/>
            <person name="Satake H."/>
        </authorList>
    </citation>
    <scope>NUCLEOTIDE SEQUENCE</scope>
</reference>
<evidence type="ECO:0000256" key="2">
    <source>
        <dbReference type="ARBA" id="ARBA00022473"/>
    </source>
</evidence>
<dbReference type="InterPro" id="IPR005135">
    <property type="entry name" value="Endo/exonuclease/phosphatase"/>
</dbReference>
<dbReference type="Gene3D" id="3.60.10.10">
    <property type="entry name" value="Endonuclease/exonuclease/phosphatase"/>
    <property type="match status" value="1"/>
</dbReference>
<dbReference type="InterPro" id="IPR036691">
    <property type="entry name" value="Endo/exonu/phosph_ase_sf"/>
</dbReference>
<keyword evidence="8" id="KW-1185">Reference proteome</keyword>
<keyword evidence="2" id="KW-0217">Developmental protein</keyword>
<evidence type="ECO:0000313" key="7">
    <source>
        <dbReference type="EMBL" id="GJT42956.1"/>
    </source>
</evidence>
<evidence type="ECO:0000256" key="4">
    <source>
        <dbReference type="ARBA" id="ARBA00023089"/>
    </source>
</evidence>
<accession>A0ABQ5DUU1</accession>
<feature type="region of interest" description="Disordered" evidence="5">
    <location>
        <begin position="479"/>
        <end position="499"/>
    </location>
</feature>
<organism evidence="7 8">
    <name type="scientific">Tanacetum coccineum</name>
    <dbReference type="NCBI Taxonomy" id="301880"/>
    <lineage>
        <taxon>Eukaryota</taxon>
        <taxon>Viridiplantae</taxon>
        <taxon>Streptophyta</taxon>
        <taxon>Embryophyta</taxon>
        <taxon>Tracheophyta</taxon>
        <taxon>Spermatophyta</taxon>
        <taxon>Magnoliopsida</taxon>
        <taxon>eudicotyledons</taxon>
        <taxon>Gunneridae</taxon>
        <taxon>Pentapetalae</taxon>
        <taxon>asterids</taxon>
        <taxon>campanulids</taxon>
        <taxon>Asterales</taxon>
        <taxon>Asteraceae</taxon>
        <taxon>Asteroideae</taxon>
        <taxon>Anthemideae</taxon>
        <taxon>Anthemidinae</taxon>
        <taxon>Tanacetum</taxon>
    </lineage>
</organism>
<feature type="domain" description="Endonuclease/exonuclease/phosphatase" evidence="6">
    <location>
        <begin position="763"/>
        <end position="893"/>
    </location>
</feature>
<dbReference type="Pfam" id="PF04827">
    <property type="entry name" value="Plant_tran"/>
    <property type="match status" value="1"/>
</dbReference>
<evidence type="ECO:0000256" key="3">
    <source>
        <dbReference type="ARBA" id="ARBA00022782"/>
    </source>
</evidence>
<dbReference type="InterPro" id="IPR012474">
    <property type="entry name" value="Frigida"/>
</dbReference>
<gene>
    <name evidence="7" type="ORF">Tco_0951671</name>
</gene>
<evidence type="ECO:0000256" key="1">
    <source>
        <dbReference type="ARBA" id="ARBA00008956"/>
    </source>
</evidence>
<dbReference type="SUPFAM" id="SSF56219">
    <property type="entry name" value="DNase I-like"/>
    <property type="match status" value="1"/>
</dbReference>
<evidence type="ECO:0000313" key="8">
    <source>
        <dbReference type="Proteomes" id="UP001151760"/>
    </source>
</evidence>
<keyword evidence="4" id="KW-0287">Flowering</keyword>
<protein>
    <submittedName>
        <fullName evidence="7">Retrovirus-related pol polyprotein LINE-1</fullName>
    </submittedName>
</protein>
<dbReference type="InterPro" id="IPR006912">
    <property type="entry name" value="Harbinger_derived_prot"/>
</dbReference>
<name>A0ABQ5DUU1_9ASTR</name>
<dbReference type="Proteomes" id="UP001151760">
    <property type="component" value="Unassembled WGS sequence"/>
</dbReference>
<evidence type="ECO:0000259" key="6">
    <source>
        <dbReference type="Pfam" id="PF03372"/>
    </source>
</evidence>
<comment type="similarity">
    <text evidence="1">Belongs to the Frigida family.</text>
</comment>
<dbReference type="Pfam" id="PF07899">
    <property type="entry name" value="Frigida"/>
    <property type="match status" value="1"/>
</dbReference>
<dbReference type="EMBL" id="BQNB010015689">
    <property type="protein sequence ID" value="GJT42956.1"/>
    <property type="molecule type" value="Genomic_DNA"/>
</dbReference>
<reference evidence="7" key="2">
    <citation type="submission" date="2022-01" db="EMBL/GenBank/DDBJ databases">
        <authorList>
            <person name="Yamashiro T."/>
            <person name="Shiraishi A."/>
            <person name="Satake H."/>
            <person name="Nakayama K."/>
        </authorList>
    </citation>
    <scope>NUCLEOTIDE SEQUENCE</scope>
</reference>
<feature type="region of interest" description="Disordered" evidence="5">
    <location>
        <begin position="276"/>
        <end position="301"/>
    </location>
</feature>
<sequence length="1196" mass="133725">MDSNPNPDLTELQDFVDNLPPKALKRYLSTNPHLKSHLPQSLKLAKNPAKLVLEAIGKYYVNNSKIYTNAQQIAARVASVMLLEAFVMISSDEGVEVGECERKLAEESAVVWRNRMVKEGGVGNVEEIDARGLLLLVSGFGVRGVGIGELRDLIRRADVKGIAGALRRSVSFIPRVPEVIDLMVKDNLVIEAADIAYTFGLEDKCHPQTILATYLQNKDNGIENGSPSQLLVAKKQLLSNYRSVKKCLESHNIDPSKLLPYININEKIQHMEHEIAQEKKRKGKHSRRAPPPTGPKANKREVNHKVPKTIKEVSSMRGHEETTIQKRKAIEDESLENLKHHAEKRAYFIHENISHDQKPVHDQYGLIPYYRSTQLSNSYFDFDRNLSNNHVTTYSAPSVYSASALPENRTSSVPSGFAGPYGTTGLTGPYGTSGLAGSYGTTGLTGPSGTSAYGRTVTDQLVHKVDSALIEKYLGQPYSRQSQTYDSQPSSTGLYSRPSGLSSLESYTRLPDYSPSVPTRHAPDLYSFADTVEMESRGSHASRIGQYVRRDHGLNPFILLEAVASQDLWIWHAFFGVVGSKNDINVLYQSPLFNDLKTGRAPKVPFVANGLIYPLGYYLVGGIYPELATLFKTIPKPADDDHKRMLYKLKQESVRKNVERAFGIAISPTWFPEEAHQQDDLERSPEQVQQVLRQIRSAQAHQNLRADLIEHLFVCVEGRIEALGSDVNLRSCLFGHGRLGRYSESRSGRSGSRVKAFCRIRVGSWNVGSLTSKLLELVDALERHRVDIACFQETKWKGFSNKEVNGYKLWYSGSHTARNGVGVILRACLKDKVVHVNRCSDRIISLTLVIEGETINVISAYAPQVGLSEEEKKAFWDSLDEVVRESPTDQRLILGECGDSRILWKNLNGDAAEAFRLRVSEGVSAQIEAISASDANSMWNFLACIIGDATKDSFGEALGSSKTHTAHRESWWLCEEVQSKVAEKQARFRELLSCQEAQAKEKAYKDLYKKLDSKEGANEIFRIAKARQRRRRDLGDICFIKDEGEPEGHEGVVDQNTLPLIDCYYSRISQTEVRTAIQKMGRNKAVGPDQIPLEAWRSLGAEGISWLTSLFNKIFTSAKMPEEWRLSDVIPILKNKGDAQVCNNYRGSAISPYLFALILDELSRGIQEDILWCMIFADDIMLVSESAEGLNDRLEN</sequence>
<dbReference type="Pfam" id="PF03372">
    <property type="entry name" value="Exo_endo_phos"/>
    <property type="match status" value="1"/>
</dbReference>
<evidence type="ECO:0000256" key="5">
    <source>
        <dbReference type="SAM" id="MobiDB-lite"/>
    </source>
</evidence>
<keyword evidence="3" id="KW-0221">Differentiation</keyword>
<dbReference type="PANTHER" id="PTHR31791:SF49">
    <property type="entry name" value="INACTIVE PROTEIN FRIGIDA"/>
    <property type="match status" value="1"/>
</dbReference>
<dbReference type="PANTHER" id="PTHR31791">
    <property type="entry name" value="FRIGIDA-LIKE PROTEIN 3-RELATED"/>
    <property type="match status" value="1"/>
</dbReference>
<feature type="compositionally biased region" description="Basic residues" evidence="5">
    <location>
        <begin position="279"/>
        <end position="288"/>
    </location>
</feature>
<comment type="caution">
    <text evidence="7">The sequence shown here is derived from an EMBL/GenBank/DDBJ whole genome shotgun (WGS) entry which is preliminary data.</text>
</comment>
<proteinExistence type="inferred from homology"/>